<evidence type="ECO:0000313" key="2">
    <source>
        <dbReference type="EMBL" id="KOB71075.1"/>
    </source>
</evidence>
<organism evidence="2 3">
    <name type="scientific">Operophtera brumata</name>
    <name type="common">Winter moth</name>
    <name type="synonym">Phalaena brumata</name>
    <dbReference type="NCBI Taxonomy" id="104452"/>
    <lineage>
        <taxon>Eukaryota</taxon>
        <taxon>Metazoa</taxon>
        <taxon>Ecdysozoa</taxon>
        <taxon>Arthropoda</taxon>
        <taxon>Hexapoda</taxon>
        <taxon>Insecta</taxon>
        <taxon>Pterygota</taxon>
        <taxon>Neoptera</taxon>
        <taxon>Endopterygota</taxon>
        <taxon>Lepidoptera</taxon>
        <taxon>Glossata</taxon>
        <taxon>Ditrysia</taxon>
        <taxon>Geometroidea</taxon>
        <taxon>Geometridae</taxon>
        <taxon>Larentiinae</taxon>
        <taxon>Operophtera</taxon>
    </lineage>
</organism>
<proteinExistence type="predicted"/>
<keyword evidence="3" id="KW-1185">Reference proteome</keyword>
<sequence length="248" mass="27713">MNTSARCSARVSHAPSAPHTRAGRVNRVKYLGQSDARGLWGIKHTRKPVDLMVAAAKALPPEFEHMAVFFNIESISYGVQDLVYTRVFSMIIVKENADPSKTTPEGSRRCRPQATPATSHTTHNAARRLTYSLAAAFQDYSRRVKGMQTTGKPCYITYNTQCREKTDLLLSCSLPRLLPKGQGDADHRLTYSLAAAFQDYSRRVKEMQTTGNPCYITYNTLCREKTDLLLSCSLPRLLPKGQGDADHR</sequence>
<dbReference type="SUPFAM" id="SSF50729">
    <property type="entry name" value="PH domain-like"/>
    <property type="match status" value="1"/>
</dbReference>
<gene>
    <name evidence="2" type="ORF">OBRU01_14358</name>
</gene>
<name>A0A0L7L6P9_OPEBR</name>
<dbReference type="Proteomes" id="UP000037510">
    <property type="component" value="Unassembled WGS sequence"/>
</dbReference>
<dbReference type="AlphaFoldDB" id="A0A0L7L6P9"/>
<evidence type="ECO:0000256" key="1">
    <source>
        <dbReference type="SAM" id="MobiDB-lite"/>
    </source>
</evidence>
<reference evidence="2 3" key="1">
    <citation type="journal article" date="2015" name="Genome Biol. Evol.">
        <title>The genome of winter moth (Operophtera brumata) provides a genomic perspective on sexual dimorphism and phenology.</title>
        <authorList>
            <person name="Derks M.F."/>
            <person name="Smit S."/>
            <person name="Salis L."/>
            <person name="Schijlen E."/>
            <person name="Bossers A."/>
            <person name="Mateman C."/>
            <person name="Pijl A.S."/>
            <person name="de Ridder D."/>
            <person name="Groenen M.A."/>
            <person name="Visser M.E."/>
            <person name="Megens H.J."/>
        </authorList>
    </citation>
    <scope>NUCLEOTIDE SEQUENCE [LARGE SCALE GENOMIC DNA]</scope>
    <source>
        <strain evidence="2">WM2013NL</strain>
        <tissue evidence="2">Head and thorax</tissue>
    </source>
</reference>
<comment type="caution">
    <text evidence="2">The sequence shown here is derived from an EMBL/GenBank/DDBJ whole genome shotgun (WGS) entry which is preliminary data.</text>
</comment>
<feature type="region of interest" description="Disordered" evidence="1">
    <location>
        <begin position="1"/>
        <end position="22"/>
    </location>
</feature>
<protein>
    <submittedName>
        <fullName evidence="2">Uncharacterized protein</fullName>
    </submittedName>
</protein>
<dbReference type="STRING" id="104452.A0A0L7L6P9"/>
<accession>A0A0L7L6P9</accession>
<dbReference type="EMBL" id="JTDY01002622">
    <property type="protein sequence ID" value="KOB71075.1"/>
    <property type="molecule type" value="Genomic_DNA"/>
</dbReference>
<feature type="region of interest" description="Disordered" evidence="1">
    <location>
        <begin position="98"/>
        <end position="122"/>
    </location>
</feature>
<evidence type="ECO:0000313" key="3">
    <source>
        <dbReference type="Proteomes" id="UP000037510"/>
    </source>
</evidence>